<dbReference type="PIRSF" id="PIRSF000294">
    <property type="entry name" value="Cytochrome-c_peroxidase"/>
    <property type="match status" value="1"/>
</dbReference>
<evidence type="ECO:0000256" key="6">
    <source>
        <dbReference type="ARBA" id="ARBA00023002"/>
    </source>
</evidence>
<dbReference type="InterPro" id="IPR004852">
    <property type="entry name" value="Di-haem_cyt_c_peroxidsae"/>
</dbReference>
<keyword evidence="2 8" id="KW-0349">Heme</keyword>
<dbReference type="InterPro" id="IPR026259">
    <property type="entry name" value="MauG/Cytc_peroxidase"/>
</dbReference>
<accession>A0ABW5JZ16</accession>
<evidence type="ECO:0000256" key="8">
    <source>
        <dbReference type="PROSITE-ProRule" id="PRU00433"/>
    </source>
</evidence>
<evidence type="ECO:0000259" key="9">
    <source>
        <dbReference type="PROSITE" id="PS51007"/>
    </source>
</evidence>
<comment type="caution">
    <text evidence="10">The sequence shown here is derived from an EMBL/GenBank/DDBJ whole genome shotgun (WGS) entry which is preliminary data.</text>
</comment>
<evidence type="ECO:0000256" key="1">
    <source>
        <dbReference type="ARBA" id="ARBA00004418"/>
    </source>
</evidence>
<evidence type="ECO:0000256" key="7">
    <source>
        <dbReference type="ARBA" id="ARBA00023004"/>
    </source>
</evidence>
<dbReference type="EMBL" id="JBHULM010000004">
    <property type="protein sequence ID" value="MFD2541215.1"/>
    <property type="molecule type" value="Genomic_DNA"/>
</dbReference>
<dbReference type="Pfam" id="PF03150">
    <property type="entry name" value="CCP_MauG"/>
    <property type="match status" value="1"/>
</dbReference>
<dbReference type="InterPro" id="IPR036909">
    <property type="entry name" value="Cyt_c-like_dom_sf"/>
</dbReference>
<evidence type="ECO:0000256" key="2">
    <source>
        <dbReference type="ARBA" id="ARBA00022617"/>
    </source>
</evidence>
<keyword evidence="5" id="KW-0574">Periplasm</keyword>
<evidence type="ECO:0000313" key="10">
    <source>
        <dbReference type="EMBL" id="MFD2541215.1"/>
    </source>
</evidence>
<dbReference type="InterPro" id="IPR051395">
    <property type="entry name" value="Cytochrome_c_Peroxidase/MauG"/>
</dbReference>
<keyword evidence="7 8" id="KW-0408">Iron</keyword>
<feature type="domain" description="Cytochrome c" evidence="9">
    <location>
        <begin position="208"/>
        <end position="335"/>
    </location>
</feature>
<reference evidence="11" key="1">
    <citation type="journal article" date="2019" name="Int. J. Syst. Evol. Microbiol.">
        <title>The Global Catalogue of Microorganisms (GCM) 10K type strain sequencing project: providing services to taxonomists for standard genome sequencing and annotation.</title>
        <authorList>
            <consortium name="The Broad Institute Genomics Platform"/>
            <consortium name="The Broad Institute Genome Sequencing Center for Infectious Disease"/>
            <person name="Wu L."/>
            <person name="Ma J."/>
        </authorList>
    </citation>
    <scope>NUCLEOTIDE SEQUENCE [LARGE SCALE GENOMIC DNA]</scope>
    <source>
        <strain evidence="11">KCTC 42808</strain>
    </source>
</reference>
<dbReference type="PANTHER" id="PTHR30600">
    <property type="entry name" value="CYTOCHROME C PEROXIDASE-RELATED"/>
    <property type="match status" value="1"/>
</dbReference>
<protein>
    <submittedName>
        <fullName evidence="10">Cytochrome-c peroxidase</fullName>
    </submittedName>
</protein>
<sequence length="348" mass="39087">MKKYSLLLIGCLLIFSCTKESNTVAYEAIPLEVELPDNFPDMVYNLDNNPVTEAGFELGKDLFYEGKLSVNDAIPCAFCHEQAFAFTHHGHNLSHGVNGGVGFRNAQPIQNLAYQTSFMWNGAASHLDLQPILPITAEVEMGETLSNVISKLSADSQYQEKFARAFEDGEVSTENMLKALSQFMVMMVSSNSKYDKYVRQEDNVTLTTIELDGLNTFQEKCATCHATDLFTDHTFRNNGLPVNPLLNDTGRYEVLEDPNDLYKFKVPSLRNVEVSGPYMHDGRFATLEVVLDFYDAGAVDNGNVDPLLLREDASYGITLSDYEKESLIAFLKTLTDNEYLNDERFSEY</sequence>
<keyword evidence="4" id="KW-0732">Signal</keyword>
<dbReference type="Proteomes" id="UP001597467">
    <property type="component" value="Unassembled WGS sequence"/>
</dbReference>
<keyword evidence="3 8" id="KW-0479">Metal-binding</keyword>
<keyword evidence="6" id="KW-0560">Oxidoreductase</keyword>
<dbReference type="Gene3D" id="1.10.760.10">
    <property type="entry name" value="Cytochrome c-like domain"/>
    <property type="match status" value="2"/>
</dbReference>
<evidence type="ECO:0000313" key="11">
    <source>
        <dbReference type="Proteomes" id="UP001597467"/>
    </source>
</evidence>
<dbReference type="PANTHER" id="PTHR30600:SF10">
    <property type="entry name" value="BLL6722 PROTEIN"/>
    <property type="match status" value="1"/>
</dbReference>
<dbReference type="PROSITE" id="PS51257">
    <property type="entry name" value="PROKAR_LIPOPROTEIN"/>
    <property type="match status" value="1"/>
</dbReference>
<proteinExistence type="predicted"/>
<dbReference type="PROSITE" id="PS51007">
    <property type="entry name" value="CYTC"/>
    <property type="match status" value="1"/>
</dbReference>
<dbReference type="RefSeq" id="WP_379900685.1">
    <property type="nucleotide sequence ID" value="NZ_JBHULM010000004.1"/>
</dbReference>
<comment type="subcellular location">
    <subcellularLocation>
        <location evidence="1">Periplasm</location>
    </subcellularLocation>
</comment>
<evidence type="ECO:0000256" key="3">
    <source>
        <dbReference type="ARBA" id="ARBA00022723"/>
    </source>
</evidence>
<name>A0ABW5JZ16_9FLAO</name>
<keyword evidence="11" id="KW-1185">Reference proteome</keyword>
<evidence type="ECO:0000256" key="4">
    <source>
        <dbReference type="ARBA" id="ARBA00022729"/>
    </source>
</evidence>
<dbReference type="SUPFAM" id="SSF46626">
    <property type="entry name" value="Cytochrome c"/>
    <property type="match status" value="2"/>
</dbReference>
<dbReference type="GO" id="GO:0004601">
    <property type="term" value="F:peroxidase activity"/>
    <property type="evidence" value="ECO:0007669"/>
    <property type="project" value="UniProtKB-KW"/>
</dbReference>
<evidence type="ECO:0000256" key="5">
    <source>
        <dbReference type="ARBA" id="ARBA00022764"/>
    </source>
</evidence>
<dbReference type="InterPro" id="IPR009056">
    <property type="entry name" value="Cyt_c-like_dom"/>
</dbReference>
<organism evidence="10 11">
    <name type="scientific">Lacinutrix gracilariae</name>
    <dbReference type="NCBI Taxonomy" id="1747198"/>
    <lineage>
        <taxon>Bacteria</taxon>
        <taxon>Pseudomonadati</taxon>
        <taxon>Bacteroidota</taxon>
        <taxon>Flavobacteriia</taxon>
        <taxon>Flavobacteriales</taxon>
        <taxon>Flavobacteriaceae</taxon>
        <taxon>Lacinutrix</taxon>
    </lineage>
</organism>
<gene>
    <name evidence="10" type="ORF">ACFSSB_02695</name>
</gene>
<keyword evidence="10" id="KW-0575">Peroxidase</keyword>